<comment type="caution">
    <text evidence="1">The sequence shown here is derived from an EMBL/GenBank/DDBJ whole genome shotgun (WGS) entry which is preliminary data.</text>
</comment>
<reference evidence="1 2" key="1">
    <citation type="submission" date="2022-05" db="EMBL/GenBank/DDBJ databases">
        <title>Sporolactobacillus sp nov CPB3-1, isolated from tree bark (Mangifera indica L.).</title>
        <authorList>
            <person name="Phuengjayaem S."/>
            <person name="Tanasupawat S."/>
        </authorList>
    </citation>
    <scope>NUCLEOTIDE SEQUENCE [LARGE SCALE GENOMIC DNA]</scope>
    <source>
        <strain evidence="1 2">CPB3-1</strain>
    </source>
</reference>
<name>A0ABT0MDS2_9BACL</name>
<proteinExistence type="predicted"/>
<dbReference type="Proteomes" id="UP001203004">
    <property type="component" value="Unassembled WGS sequence"/>
</dbReference>
<dbReference type="EMBL" id="JAMAST010000047">
    <property type="protein sequence ID" value="MCL1633022.1"/>
    <property type="molecule type" value="Genomic_DNA"/>
</dbReference>
<dbReference type="RefSeq" id="WP_249104294.1">
    <property type="nucleotide sequence ID" value="NZ_JAMAST010000047.1"/>
</dbReference>
<sequence>MNEPIEIIDQGREFSLRYQNEIYTLFNPGDTKGIAHDGQNKEYKSGKDIFYNYKIDGKILNEVWNKVEVDYIF</sequence>
<protein>
    <submittedName>
        <fullName evidence="1">Uncharacterized protein</fullName>
    </submittedName>
</protein>
<evidence type="ECO:0000313" key="2">
    <source>
        <dbReference type="Proteomes" id="UP001203004"/>
    </source>
</evidence>
<accession>A0ABT0MDS2</accession>
<gene>
    <name evidence="1" type="ORF">M3N64_13970</name>
</gene>
<organism evidence="1 2">
    <name type="scientific">Sporolactobacillus mangiferae</name>
    <dbReference type="NCBI Taxonomy" id="2940498"/>
    <lineage>
        <taxon>Bacteria</taxon>
        <taxon>Bacillati</taxon>
        <taxon>Bacillota</taxon>
        <taxon>Bacilli</taxon>
        <taxon>Bacillales</taxon>
        <taxon>Sporolactobacillaceae</taxon>
        <taxon>Sporolactobacillus</taxon>
    </lineage>
</organism>
<evidence type="ECO:0000313" key="1">
    <source>
        <dbReference type="EMBL" id="MCL1633022.1"/>
    </source>
</evidence>
<keyword evidence="2" id="KW-1185">Reference proteome</keyword>